<evidence type="ECO:0000313" key="1">
    <source>
        <dbReference type="EMBL" id="BDD08711.1"/>
    </source>
</evidence>
<dbReference type="RefSeq" id="WP_338393952.1">
    <property type="nucleotide sequence ID" value="NZ_AP025314.1"/>
</dbReference>
<evidence type="ECO:0000313" key="2">
    <source>
        <dbReference type="Proteomes" id="UP001348817"/>
    </source>
</evidence>
<name>A0AAU9D769_9BACT</name>
<organism evidence="1 2">
    <name type="scientific">Fulvitalea axinellae</name>
    <dbReference type="NCBI Taxonomy" id="1182444"/>
    <lineage>
        <taxon>Bacteria</taxon>
        <taxon>Pseudomonadati</taxon>
        <taxon>Bacteroidota</taxon>
        <taxon>Cytophagia</taxon>
        <taxon>Cytophagales</taxon>
        <taxon>Persicobacteraceae</taxon>
        <taxon>Fulvitalea</taxon>
    </lineage>
</organism>
<accession>A0AAU9D769</accession>
<dbReference type="AlphaFoldDB" id="A0AAU9D769"/>
<proteinExistence type="predicted"/>
<protein>
    <submittedName>
        <fullName evidence="1">Uncharacterized protein</fullName>
    </submittedName>
</protein>
<dbReference type="Proteomes" id="UP001348817">
    <property type="component" value="Chromosome"/>
</dbReference>
<dbReference type="EMBL" id="AP025314">
    <property type="protein sequence ID" value="BDD08711.1"/>
    <property type="molecule type" value="Genomic_DNA"/>
</dbReference>
<dbReference type="KEGG" id="fax:FUAX_11430"/>
<sequence length="118" mass="13475">MSRIGTMDLKGASGKHYTFNVYSFENTFTEKQSGVYVVTHRNVMASGNTDHALVYAGVSSNLHDTFTDHPLIEEFNKENANCILAYWEDHPDTRELIREDLVNLYHPPCNINSEKTIH</sequence>
<reference evidence="1 2" key="1">
    <citation type="submission" date="2021-12" db="EMBL/GenBank/DDBJ databases">
        <title>Genome sequencing of bacteria with rrn-lacking chromosome and rrn-plasmid.</title>
        <authorList>
            <person name="Anda M."/>
            <person name="Iwasaki W."/>
        </authorList>
    </citation>
    <scope>NUCLEOTIDE SEQUENCE [LARGE SCALE GENOMIC DNA]</scope>
    <source>
        <strain evidence="1 2">DSM 100852</strain>
    </source>
</reference>
<keyword evidence="2" id="KW-1185">Reference proteome</keyword>
<gene>
    <name evidence="1" type="ORF">FUAX_11430</name>
</gene>